<dbReference type="Gene3D" id="1.20.1250.20">
    <property type="entry name" value="MFS general substrate transporter like domains"/>
    <property type="match status" value="2"/>
</dbReference>
<gene>
    <name evidence="7" type="ORF">ACFO0A_07585</name>
</gene>
<evidence type="ECO:0000256" key="1">
    <source>
        <dbReference type="ARBA" id="ARBA00022692"/>
    </source>
</evidence>
<accession>A0ABV8RP91</accession>
<dbReference type="PROSITE" id="PS50850">
    <property type="entry name" value="MFS"/>
    <property type="match status" value="1"/>
</dbReference>
<evidence type="ECO:0000313" key="7">
    <source>
        <dbReference type="EMBL" id="MFC4294923.1"/>
    </source>
</evidence>
<dbReference type="RefSeq" id="WP_379538405.1">
    <property type="nucleotide sequence ID" value="NZ_JBHSDR010000004.1"/>
</dbReference>
<evidence type="ECO:0000256" key="3">
    <source>
        <dbReference type="ARBA" id="ARBA00023136"/>
    </source>
</evidence>
<feature type="transmembrane region" description="Helical" evidence="5">
    <location>
        <begin position="407"/>
        <end position="427"/>
    </location>
</feature>
<feature type="transmembrane region" description="Helical" evidence="5">
    <location>
        <begin position="66"/>
        <end position="88"/>
    </location>
</feature>
<reference evidence="8" key="1">
    <citation type="journal article" date="2019" name="Int. J. Syst. Evol. Microbiol.">
        <title>The Global Catalogue of Microorganisms (GCM) 10K type strain sequencing project: providing services to taxonomists for standard genome sequencing and annotation.</title>
        <authorList>
            <consortium name="The Broad Institute Genomics Platform"/>
            <consortium name="The Broad Institute Genome Sequencing Center for Infectious Disease"/>
            <person name="Wu L."/>
            <person name="Ma J."/>
        </authorList>
    </citation>
    <scope>NUCLEOTIDE SEQUENCE [LARGE SCALE GENOMIC DNA]</scope>
    <source>
        <strain evidence="8">CGMCC 1.12989</strain>
    </source>
</reference>
<feature type="transmembrane region" description="Helical" evidence="5">
    <location>
        <begin position="41"/>
        <end position="60"/>
    </location>
</feature>
<dbReference type="InterPro" id="IPR020846">
    <property type="entry name" value="MFS_dom"/>
</dbReference>
<dbReference type="Pfam" id="PF07690">
    <property type="entry name" value="MFS_1"/>
    <property type="match status" value="1"/>
</dbReference>
<keyword evidence="3 5" id="KW-0472">Membrane</keyword>
<feature type="transmembrane region" description="Helical" evidence="5">
    <location>
        <begin position="348"/>
        <end position="371"/>
    </location>
</feature>
<dbReference type="InterPro" id="IPR011701">
    <property type="entry name" value="MFS"/>
</dbReference>
<feature type="transmembrane region" description="Helical" evidence="5">
    <location>
        <begin position="288"/>
        <end position="311"/>
    </location>
</feature>
<feature type="transmembrane region" description="Helical" evidence="5">
    <location>
        <begin position="323"/>
        <end position="342"/>
    </location>
</feature>
<comment type="caution">
    <text evidence="7">The sequence shown here is derived from an EMBL/GenBank/DDBJ whole genome shotgun (WGS) entry which is preliminary data.</text>
</comment>
<feature type="transmembrane region" description="Helical" evidence="5">
    <location>
        <begin position="109"/>
        <end position="130"/>
    </location>
</feature>
<feature type="region of interest" description="Disordered" evidence="4">
    <location>
        <begin position="1"/>
        <end position="22"/>
    </location>
</feature>
<feature type="transmembrane region" description="Helical" evidence="5">
    <location>
        <begin position="262"/>
        <end position="282"/>
    </location>
</feature>
<keyword evidence="8" id="KW-1185">Reference proteome</keyword>
<feature type="transmembrane region" description="Helical" evidence="5">
    <location>
        <begin position="210"/>
        <end position="229"/>
    </location>
</feature>
<dbReference type="InterPro" id="IPR036259">
    <property type="entry name" value="MFS_trans_sf"/>
</dbReference>
<evidence type="ECO:0000256" key="4">
    <source>
        <dbReference type="SAM" id="MobiDB-lite"/>
    </source>
</evidence>
<protein>
    <submittedName>
        <fullName evidence="7">MFS transporter</fullName>
    </submittedName>
</protein>
<feature type="transmembrane region" description="Helical" evidence="5">
    <location>
        <begin position="383"/>
        <end position="401"/>
    </location>
</feature>
<dbReference type="Proteomes" id="UP001595828">
    <property type="component" value="Unassembled WGS sequence"/>
</dbReference>
<evidence type="ECO:0000256" key="5">
    <source>
        <dbReference type="SAM" id="Phobius"/>
    </source>
</evidence>
<evidence type="ECO:0000256" key="2">
    <source>
        <dbReference type="ARBA" id="ARBA00022989"/>
    </source>
</evidence>
<keyword evidence="1 5" id="KW-0812">Transmembrane</keyword>
<dbReference type="PANTHER" id="PTHR23526:SF1">
    <property type="entry name" value="MAJOR FACILITATOR SUPERFAMILY MFS_1"/>
    <property type="match status" value="1"/>
</dbReference>
<dbReference type="InterPro" id="IPR052528">
    <property type="entry name" value="Sugar_transport-like"/>
</dbReference>
<dbReference type="EMBL" id="JBHSDR010000004">
    <property type="protein sequence ID" value="MFC4294923.1"/>
    <property type="molecule type" value="Genomic_DNA"/>
</dbReference>
<feature type="transmembrane region" description="Helical" evidence="5">
    <location>
        <begin position="179"/>
        <end position="198"/>
    </location>
</feature>
<dbReference type="SUPFAM" id="SSF103473">
    <property type="entry name" value="MFS general substrate transporter"/>
    <property type="match status" value="1"/>
</dbReference>
<proteinExistence type="predicted"/>
<name>A0ABV8RP91_9SPHN</name>
<evidence type="ECO:0000313" key="8">
    <source>
        <dbReference type="Proteomes" id="UP001595828"/>
    </source>
</evidence>
<feature type="domain" description="Major facilitator superfamily (MFS) profile" evidence="6">
    <location>
        <begin position="40"/>
        <end position="436"/>
    </location>
</feature>
<organism evidence="7 8">
    <name type="scientific">Novosphingobium tardum</name>
    <dbReference type="NCBI Taxonomy" id="1538021"/>
    <lineage>
        <taxon>Bacteria</taxon>
        <taxon>Pseudomonadati</taxon>
        <taxon>Pseudomonadota</taxon>
        <taxon>Alphaproteobacteria</taxon>
        <taxon>Sphingomonadales</taxon>
        <taxon>Sphingomonadaceae</taxon>
        <taxon>Novosphingobium</taxon>
    </lineage>
</organism>
<evidence type="ECO:0000259" key="6">
    <source>
        <dbReference type="PROSITE" id="PS50850"/>
    </source>
</evidence>
<dbReference type="PANTHER" id="PTHR23526">
    <property type="entry name" value="INTEGRAL MEMBRANE TRANSPORT PROTEIN-RELATED"/>
    <property type="match status" value="1"/>
</dbReference>
<feature type="transmembrane region" description="Helical" evidence="5">
    <location>
        <begin position="136"/>
        <end position="158"/>
    </location>
</feature>
<keyword evidence="2 5" id="KW-1133">Transmembrane helix</keyword>
<sequence>MSGALDPSAPASEADLAESVAGEGAMERHARFVDANMRRNFSANLIHGIFGMTGFRLIYAPTIIPAYIHLLTGSASAVGLGTALLQLGGTISPIASGTRVETRRFILPYAVRVGSMMRVMLLGLALAGWFLTGNQLLGVTFVLFLLLGFFSGAQRVAFQMLMAKVIPIRRRGRLQGYRNVVGGLIAAVLAWFAGHVMIEQSWFGNGYATTFLLAFVLTSIGLFALQLLIREPEAPARRSPLPWRERIAELPKLLHNPDFRHFLTAQGFATAARVGLPFWTIFVGDRLGLNGALIGGLSLAFLGADTVSNLAWGAIGDRYGFRIVYLLSLGATLAGLILLVTGTTAFPLYGAFAMMGVGSSGWMMASATMVLEFGAHEDIPMRLAFATTVEGAVAAIGPLVAGALVGLFGYTPLIVITFIALAVAALVTMTRIREPRTVDQH</sequence>